<name>A0A4Y7S5X0_COPMI</name>
<dbReference type="AlphaFoldDB" id="A0A4Y7S5X0"/>
<dbReference type="InterPro" id="IPR046521">
    <property type="entry name" value="DUF6698"/>
</dbReference>
<accession>A0A4Y7S5X0</accession>
<evidence type="ECO:0000313" key="1">
    <source>
        <dbReference type="EMBL" id="TEB16762.1"/>
    </source>
</evidence>
<comment type="caution">
    <text evidence="1">The sequence shown here is derived from an EMBL/GenBank/DDBJ whole genome shotgun (WGS) entry which is preliminary data.</text>
</comment>
<sequence length="348" mass="38651">MASGPPMRLKHSRTDPLVGHGRHFGRTIRTFCRVHTLISNGMGRTMQLDLGRLGTEDLSQSEIAEQNIYTNLLKLSPGLEERLNTGTAEGIHYVADMITKGVSSARSDDTKSIKVAIVDWITPAHQVLSPPIQRNVKNDRGFHHPRTGELLCPANLDWKDDKIRRDLASGALVPTGDLWPRFLYRYFEYNPKEPWEGLFRSSLLVKVTTAYLGDPTDAQATRSSNARIHGMTSVTIPSIAYIATQVRFALNDAASFCRSAHAGTDSELFYNLIVELLEDEKEGVEVADLLMWWNQQIFPTQINHSRAVHADSVIAKIKERRHLIEEGLWNAGSDELVPGGASASSLAG</sequence>
<protein>
    <submittedName>
        <fullName evidence="1">Uncharacterized protein</fullName>
    </submittedName>
</protein>
<keyword evidence="2" id="KW-1185">Reference proteome</keyword>
<organism evidence="1 2">
    <name type="scientific">Coprinellus micaceus</name>
    <name type="common">Glistening ink-cap mushroom</name>
    <name type="synonym">Coprinus micaceus</name>
    <dbReference type="NCBI Taxonomy" id="71717"/>
    <lineage>
        <taxon>Eukaryota</taxon>
        <taxon>Fungi</taxon>
        <taxon>Dikarya</taxon>
        <taxon>Basidiomycota</taxon>
        <taxon>Agaricomycotina</taxon>
        <taxon>Agaricomycetes</taxon>
        <taxon>Agaricomycetidae</taxon>
        <taxon>Agaricales</taxon>
        <taxon>Agaricineae</taxon>
        <taxon>Psathyrellaceae</taxon>
        <taxon>Coprinellus</taxon>
    </lineage>
</organism>
<dbReference type="EMBL" id="QPFP01000321">
    <property type="protein sequence ID" value="TEB16762.1"/>
    <property type="molecule type" value="Genomic_DNA"/>
</dbReference>
<gene>
    <name evidence="1" type="ORF">FA13DRAFT_1759044</name>
</gene>
<reference evidence="1 2" key="1">
    <citation type="journal article" date="2019" name="Nat. Ecol. Evol.">
        <title>Megaphylogeny resolves global patterns of mushroom evolution.</title>
        <authorList>
            <person name="Varga T."/>
            <person name="Krizsan K."/>
            <person name="Foldi C."/>
            <person name="Dima B."/>
            <person name="Sanchez-Garcia M."/>
            <person name="Sanchez-Ramirez S."/>
            <person name="Szollosi G.J."/>
            <person name="Szarkandi J.G."/>
            <person name="Papp V."/>
            <person name="Albert L."/>
            <person name="Andreopoulos W."/>
            <person name="Angelini C."/>
            <person name="Antonin V."/>
            <person name="Barry K.W."/>
            <person name="Bougher N.L."/>
            <person name="Buchanan P."/>
            <person name="Buyck B."/>
            <person name="Bense V."/>
            <person name="Catcheside P."/>
            <person name="Chovatia M."/>
            <person name="Cooper J."/>
            <person name="Damon W."/>
            <person name="Desjardin D."/>
            <person name="Finy P."/>
            <person name="Geml J."/>
            <person name="Haridas S."/>
            <person name="Hughes K."/>
            <person name="Justo A."/>
            <person name="Karasinski D."/>
            <person name="Kautmanova I."/>
            <person name="Kiss B."/>
            <person name="Kocsube S."/>
            <person name="Kotiranta H."/>
            <person name="LaButti K.M."/>
            <person name="Lechner B.E."/>
            <person name="Liimatainen K."/>
            <person name="Lipzen A."/>
            <person name="Lukacs Z."/>
            <person name="Mihaltcheva S."/>
            <person name="Morgado L.N."/>
            <person name="Niskanen T."/>
            <person name="Noordeloos M.E."/>
            <person name="Ohm R.A."/>
            <person name="Ortiz-Santana B."/>
            <person name="Ovrebo C."/>
            <person name="Racz N."/>
            <person name="Riley R."/>
            <person name="Savchenko A."/>
            <person name="Shiryaev A."/>
            <person name="Soop K."/>
            <person name="Spirin V."/>
            <person name="Szebenyi C."/>
            <person name="Tomsovsky M."/>
            <person name="Tulloss R.E."/>
            <person name="Uehling J."/>
            <person name="Grigoriev I.V."/>
            <person name="Vagvolgyi C."/>
            <person name="Papp T."/>
            <person name="Martin F.M."/>
            <person name="Miettinen O."/>
            <person name="Hibbett D.S."/>
            <person name="Nagy L.G."/>
        </authorList>
    </citation>
    <scope>NUCLEOTIDE SEQUENCE [LARGE SCALE GENOMIC DNA]</scope>
    <source>
        <strain evidence="1 2">FP101781</strain>
    </source>
</reference>
<dbReference type="Pfam" id="PF20414">
    <property type="entry name" value="DUF6698"/>
    <property type="match status" value="1"/>
</dbReference>
<proteinExistence type="predicted"/>
<dbReference type="Proteomes" id="UP000298030">
    <property type="component" value="Unassembled WGS sequence"/>
</dbReference>
<evidence type="ECO:0000313" key="2">
    <source>
        <dbReference type="Proteomes" id="UP000298030"/>
    </source>
</evidence>
<dbReference type="OrthoDB" id="3160134at2759"/>